<feature type="transmembrane region" description="Helical" evidence="11">
    <location>
        <begin position="135"/>
        <end position="153"/>
    </location>
</feature>
<dbReference type="InterPro" id="IPR001807">
    <property type="entry name" value="ClC"/>
</dbReference>
<dbReference type="GO" id="GO:0005254">
    <property type="term" value="F:chloride channel activity"/>
    <property type="evidence" value="ECO:0007669"/>
    <property type="project" value="UniProtKB-KW"/>
</dbReference>
<dbReference type="InterPro" id="IPR036721">
    <property type="entry name" value="RCK_C_sf"/>
</dbReference>
<evidence type="ECO:0000256" key="9">
    <source>
        <dbReference type="ARBA" id="ARBA00023303"/>
    </source>
</evidence>
<dbReference type="SUPFAM" id="SSF116726">
    <property type="entry name" value="TrkA C-terminal domain-like"/>
    <property type="match status" value="1"/>
</dbReference>
<accession>A0A563E0Z7</accession>
<feature type="domain" description="CBS" evidence="13">
    <location>
        <begin position="482"/>
        <end position="538"/>
    </location>
</feature>
<dbReference type="SUPFAM" id="SSF54631">
    <property type="entry name" value="CBS-domain pair"/>
    <property type="match status" value="1"/>
</dbReference>
<dbReference type="Gene3D" id="3.10.580.10">
    <property type="entry name" value="CBS-domain"/>
    <property type="match status" value="1"/>
</dbReference>
<dbReference type="InterPro" id="IPR046342">
    <property type="entry name" value="CBS_dom_sf"/>
</dbReference>
<dbReference type="InterPro" id="IPR006037">
    <property type="entry name" value="RCK_C"/>
</dbReference>
<evidence type="ECO:0000256" key="2">
    <source>
        <dbReference type="ARBA" id="ARBA00022448"/>
    </source>
</evidence>
<dbReference type="PROSITE" id="PS51371">
    <property type="entry name" value="CBS"/>
    <property type="match status" value="2"/>
</dbReference>
<feature type="transmembrane region" description="Helical" evidence="11">
    <location>
        <begin position="298"/>
        <end position="323"/>
    </location>
</feature>
<feature type="transmembrane region" description="Helical" evidence="11">
    <location>
        <begin position="257"/>
        <end position="277"/>
    </location>
</feature>
<reference evidence="14 15" key="1">
    <citation type="submission" date="2019-05" db="EMBL/GenBank/DDBJ databases">
        <authorList>
            <person name="Lee S.D."/>
        </authorList>
    </citation>
    <scope>NUCLEOTIDE SEQUENCE [LARGE SCALE GENOMIC DNA]</scope>
    <source>
        <strain evidence="14 15">C5-26</strain>
    </source>
</reference>
<evidence type="ECO:0000256" key="5">
    <source>
        <dbReference type="ARBA" id="ARBA00023065"/>
    </source>
</evidence>
<dbReference type="SUPFAM" id="SSF81340">
    <property type="entry name" value="Clc chloride channel"/>
    <property type="match status" value="1"/>
</dbReference>
<dbReference type="FunFam" id="1.10.3080.10:FF:000018">
    <property type="entry name" value="Chloride transporter, ClC family"/>
    <property type="match status" value="1"/>
</dbReference>
<dbReference type="InterPro" id="IPR000644">
    <property type="entry name" value="CBS_dom"/>
</dbReference>
<dbReference type="RefSeq" id="WP_146316907.1">
    <property type="nucleotide sequence ID" value="NZ_VCQV01000014.1"/>
</dbReference>
<feature type="transmembrane region" description="Helical" evidence="11">
    <location>
        <begin position="363"/>
        <end position="382"/>
    </location>
</feature>
<dbReference type="Gene3D" id="3.30.70.1450">
    <property type="entry name" value="Regulator of K+ conductance, C-terminal domain"/>
    <property type="match status" value="1"/>
</dbReference>
<dbReference type="Pfam" id="PF00571">
    <property type="entry name" value="CBS"/>
    <property type="match status" value="2"/>
</dbReference>
<feature type="transmembrane region" description="Helical" evidence="11">
    <location>
        <begin position="29"/>
        <end position="51"/>
    </location>
</feature>
<keyword evidence="15" id="KW-1185">Reference proteome</keyword>
<keyword evidence="7" id="KW-0869">Chloride channel</keyword>
<feature type="transmembrane region" description="Helical" evidence="11">
    <location>
        <begin position="86"/>
        <end position="105"/>
    </location>
</feature>
<keyword evidence="4 11" id="KW-1133">Transmembrane helix</keyword>
<keyword evidence="9" id="KW-0407">Ion channel</keyword>
<evidence type="ECO:0000259" key="13">
    <source>
        <dbReference type="PROSITE" id="PS51371"/>
    </source>
</evidence>
<evidence type="ECO:0000256" key="6">
    <source>
        <dbReference type="ARBA" id="ARBA00023136"/>
    </source>
</evidence>
<evidence type="ECO:0000259" key="12">
    <source>
        <dbReference type="PROSITE" id="PS51202"/>
    </source>
</evidence>
<evidence type="ECO:0000256" key="3">
    <source>
        <dbReference type="ARBA" id="ARBA00022692"/>
    </source>
</evidence>
<feature type="transmembrane region" description="Helical" evidence="11">
    <location>
        <begin position="394"/>
        <end position="419"/>
    </location>
</feature>
<dbReference type="PROSITE" id="PS51202">
    <property type="entry name" value="RCK_C"/>
    <property type="match status" value="1"/>
</dbReference>
<dbReference type="CDD" id="cd02205">
    <property type="entry name" value="CBS_pair_SF"/>
    <property type="match status" value="1"/>
</dbReference>
<dbReference type="Pfam" id="PF02080">
    <property type="entry name" value="TrkA_C"/>
    <property type="match status" value="1"/>
</dbReference>
<dbReference type="PRINTS" id="PR00762">
    <property type="entry name" value="CLCHANNEL"/>
</dbReference>
<feature type="domain" description="CBS" evidence="13">
    <location>
        <begin position="542"/>
        <end position="597"/>
    </location>
</feature>
<dbReference type="CDD" id="cd00400">
    <property type="entry name" value="Voltage_gated_ClC"/>
    <property type="match status" value="1"/>
</dbReference>
<dbReference type="OrthoDB" id="9767361at2"/>
<dbReference type="AlphaFoldDB" id="A0A563E0Z7"/>
<keyword evidence="10" id="KW-0129">CBS domain</keyword>
<dbReference type="Pfam" id="PF00654">
    <property type="entry name" value="Voltage_CLC"/>
    <property type="match status" value="1"/>
</dbReference>
<dbReference type="GO" id="GO:0006813">
    <property type="term" value="P:potassium ion transport"/>
    <property type="evidence" value="ECO:0007669"/>
    <property type="project" value="InterPro"/>
</dbReference>
<keyword evidence="3 11" id="KW-0812">Transmembrane</keyword>
<evidence type="ECO:0000256" key="1">
    <source>
        <dbReference type="ARBA" id="ARBA00004141"/>
    </source>
</evidence>
<evidence type="ECO:0000256" key="8">
    <source>
        <dbReference type="ARBA" id="ARBA00023214"/>
    </source>
</evidence>
<feature type="transmembrane region" description="Helical" evidence="11">
    <location>
        <begin position="219"/>
        <end position="237"/>
    </location>
</feature>
<proteinExistence type="predicted"/>
<comment type="caution">
    <text evidence="14">The sequence shown here is derived from an EMBL/GenBank/DDBJ whole genome shotgun (WGS) entry which is preliminary data.</text>
</comment>
<dbReference type="Proteomes" id="UP000320244">
    <property type="component" value="Unassembled WGS sequence"/>
</dbReference>
<comment type="subcellular location">
    <subcellularLocation>
        <location evidence="1">Membrane</location>
        <topology evidence="1">Multi-pass membrane protein</topology>
    </subcellularLocation>
</comment>
<feature type="domain" description="RCK C-terminal" evidence="12">
    <location>
        <begin position="599"/>
        <end position="680"/>
    </location>
</feature>
<organism evidence="14 15">
    <name type="scientific">Leekyejoonella antrihumi</name>
    <dbReference type="NCBI Taxonomy" id="1660198"/>
    <lineage>
        <taxon>Bacteria</taxon>
        <taxon>Bacillati</taxon>
        <taxon>Actinomycetota</taxon>
        <taxon>Actinomycetes</taxon>
        <taxon>Micrococcales</taxon>
        <taxon>Dermacoccaceae</taxon>
        <taxon>Leekyejoonella</taxon>
    </lineage>
</organism>
<evidence type="ECO:0000256" key="4">
    <source>
        <dbReference type="ARBA" id="ARBA00022989"/>
    </source>
</evidence>
<reference evidence="14 15" key="2">
    <citation type="submission" date="2019-08" db="EMBL/GenBank/DDBJ databases">
        <title>Jejuicoccus antrihumi gen. nov., sp. nov., a new member of the family Dermacoccaceae isolated from a cave.</title>
        <authorList>
            <person name="Schumann P."/>
            <person name="Kim I.S."/>
        </authorList>
    </citation>
    <scope>NUCLEOTIDE SEQUENCE [LARGE SCALE GENOMIC DNA]</scope>
    <source>
        <strain evidence="14 15">C5-26</strain>
    </source>
</reference>
<dbReference type="GO" id="GO:0034707">
    <property type="term" value="C:chloride channel complex"/>
    <property type="evidence" value="ECO:0007669"/>
    <property type="project" value="UniProtKB-KW"/>
</dbReference>
<dbReference type="PANTHER" id="PTHR43427:SF6">
    <property type="entry name" value="CHLORIDE CHANNEL PROTEIN CLC-E"/>
    <property type="match status" value="1"/>
</dbReference>
<dbReference type="PANTHER" id="PTHR43427">
    <property type="entry name" value="CHLORIDE CHANNEL PROTEIN CLC-E"/>
    <property type="match status" value="1"/>
</dbReference>
<feature type="transmembrane region" description="Helical" evidence="11">
    <location>
        <begin position="335"/>
        <end position="356"/>
    </location>
</feature>
<evidence type="ECO:0000256" key="10">
    <source>
        <dbReference type="PROSITE-ProRule" id="PRU00703"/>
    </source>
</evidence>
<dbReference type="GO" id="GO:0008324">
    <property type="term" value="F:monoatomic cation transmembrane transporter activity"/>
    <property type="evidence" value="ECO:0007669"/>
    <property type="project" value="InterPro"/>
</dbReference>
<keyword evidence="8" id="KW-0868">Chloride</keyword>
<gene>
    <name evidence="14" type="ORF">FGL98_11485</name>
</gene>
<keyword evidence="5" id="KW-0406">Ion transport</keyword>
<keyword evidence="6 11" id="KW-0472">Membrane</keyword>
<keyword evidence="2" id="KW-0813">Transport</keyword>
<feature type="transmembrane region" description="Helical" evidence="11">
    <location>
        <begin position="426"/>
        <end position="443"/>
    </location>
</feature>
<dbReference type="InterPro" id="IPR014743">
    <property type="entry name" value="Cl-channel_core"/>
</dbReference>
<dbReference type="Gene3D" id="1.10.3080.10">
    <property type="entry name" value="Clc chloride channel"/>
    <property type="match status" value="1"/>
</dbReference>
<dbReference type="InterPro" id="IPR050368">
    <property type="entry name" value="ClC-type_chloride_channel"/>
</dbReference>
<dbReference type="EMBL" id="VCQV01000014">
    <property type="protein sequence ID" value="TWP36065.1"/>
    <property type="molecule type" value="Genomic_DNA"/>
</dbReference>
<evidence type="ECO:0000256" key="11">
    <source>
        <dbReference type="SAM" id="Phobius"/>
    </source>
</evidence>
<name>A0A563E0Z7_9MICO</name>
<feature type="transmembrane region" description="Helical" evidence="11">
    <location>
        <begin position="182"/>
        <end position="207"/>
    </location>
</feature>
<evidence type="ECO:0000313" key="15">
    <source>
        <dbReference type="Proteomes" id="UP000320244"/>
    </source>
</evidence>
<evidence type="ECO:0000256" key="7">
    <source>
        <dbReference type="ARBA" id="ARBA00023173"/>
    </source>
</evidence>
<evidence type="ECO:0000313" key="14">
    <source>
        <dbReference type="EMBL" id="TWP36065.1"/>
    </source>
</evidence>
<sequence length="689" mass="72285">MTAVIQTRLRSFGAGAGGWIRRTSYLKKWVVLGTAIGVIAGLGAVVFYMALQAAGHLLLDDIGGYVVPTPTGEGGAAGDGTHFSRWWAIPLVVALGGLISGFLVFKFAPEAEGHGTDAAIDAVHRNPRMIRMRAVVVKLITSAITIGSGGSGGREGPTAQISAGFGSLLARTLDLSPEEGRIAVSVGIGSGIGAIFGAPLGGAVLAADIVYKDDFETEALIPGLVTSIVAYTVFGFLESFHPMFGYAAPGYEFHEPIQLVWFAIIGIVAGGVGLLYSDTFYRVAAFSKSLRLSPIVKPAIGGLLVGLMALAIPQVLGTGYGWVQVSLNREGLLGIPLWAILLLPFARILATSLSIGSGGSGGIFGPGMVIGAFTGGAVWRVLETFAPGVPHSPAPFVIVGMMACFGAIARAPLAIMLMVAEMTGSLTILAPAMVAVGLAYLIVRHFDKTIYVSQLANREEARSARLKHGLPLLGRVQVVDAMSIPHLVLSDTLKVREAIEQLRSAGVPGAPVVDSRSQFVGTVDVHDLEALDAAESTLTRRADAAAATVPVDANLDQAIDAMPSTSHWITVLDEERQVQGILAFSDIVRAYHRGARSQARQMSRVSSNAGVAEVHVGEGSPLVGHTLREELLPDGVIVISVRREDGMMLGLGSVQMRVGDEVTVLVRPDMEDDVRKLFMGEEALDARPG</sequence>
<protein>
    <submittedName>
        <fullName evidence="14">CBS domain-containing protein</fullName>
    </submittedName>
</protein>